<dbReference type="PROSITE" id="PS50889">
    <property type="entry name" value="S4"/>
    <property type="match status" value="1"/>
</dbReference>
<dbReference type="Pfam" id="PF12079">
    <property type="entry name" value="DUF3558"/>
    <property type="match status" value="1"/>
</dbReference>
<comment type="caution">
    <text evidence="3">The sequence shown here is derived from an EMBL/GenBank/DDBJ whole genome shotgun (WGS) entry which is preliminary data.</text>
</comment>
<dbReference type="Proteomes" id="UP001500822">
    <property type="component" value="Unassembled WGS sequence"/>
</dbReference>
<evidence type="ECO:0000313" key="3">
    <source>
        <dbReference type="EMBL" id="GAA4743966.1"/>
    </source>
</evidence>
<dbReference type="SMART" id="SM00363">
    <property type="entry name" value="S4"/>
    <property type="match status" value="1"/>
</dbReference>
<dbReference type="SUPFAM" id="SSF55174">
    <property type="entry name" value="Alpha-L RNA-binding motif"/>
    <property type="match status" value="1"/>
</dbReference>
<gene>
    <name evidence="3" type="ORF">GCM10023217_11000</name>
</gene>
<proteinExistence type="predicted"/>
<evidence type="ECO:0000259" key="2">
    <source>
        <dbReference type="SMART" id="SM00363"/>
    </source>
</evidence>
<sequence length="291" mass="31156">MATRVDSWIWGIRLTKTRSAAGAACRAGHVQVNGVTAKPATPVAVGDEVRVRLHGRDRIVEVVKLISKRASAPVAAECYIDNSPPPPPREIVAAVPRRDPGAGRPTKRDRRQMDRLRGGTLLILAAVAAMTLSACGSDDDGVSSKTTTPKAGTGPAFERCGGLTAEEVSAATTFAALKLYNDNPSVCEWRSDAHRDGPVVSFNWYRGSPIGRERGHEQLSRENPTVDIEIAGYPGFLARHNPICEVGVQFENDFIEISVADRQSFGAETVPLETLCDAAKSLAATSIERAS</sequence>
<dbReference type="Pfam" id="PF01479">
    <property type="entry name" value="S4"/>
    <property type="match status" value="1"/>
</dbReference>
<name>A0ABP8Z1P6_9ACTN</name>
<keyword evidence="4" id="KW-1185">Reference proteome</keyword>
<dbReference type="CDD" id="cd00165">
    <property type="entry name" value="S4"/>
    <property type="match status" value="1"/>
</dbReference>
<keyword evidence="1" id="KW-0694">RNA-binding</keyword>
<evidence type="ECO:0000313" key="4">
    <source>
        <dbReference type="Proteomes" id="UP001500822"/>
    </source>
</evidence>
<dbReference type="Gene3D" id="3.10.290.10">
    <property type="entry name" value="RNA-binding S4 domain"/>
    <property type="match status" value="1"/>
</dbReference>
<accession>A0ABP8Z1P6</accession>
<evidence type="ECO:0000256" key="1">
    <source>
        <dbReference type="PROSITE-ProRule" id="PRU00182"/>
    </source>
</evidence>
<dbReference type="RefSeq" id="WP_345312730.1">
    <property type="nucleotide sequence ID" value="NZ_BAABIE010000004.1"/>
</dbReference>
<reference evidence="4" key="1">
    <citation type="journal article" date="2019" name="Int. J. Syst. Evol. Microbiol.">
        <title>The Global Catalogue of Microorganisms (GCM) 10K type strain sequencing project: providing services to taxonomists for standard genome sequencing and annotation.</title>
        <authorList>
            <consortium name="The Broad Institute Genomics Platform"/>
            <consortium name="The Broad Institute Genome Sequencing Center for Infectious Disease"/>
            <person name="Wu L."/>
            <person name="Ma J."/>
        </authorList>
    </citation>
    <scope>NUCLEOTIDE SEQUENCE [LARGE SCALE GENOMIC DNA]</scope>
    <source>
        <strain evidence="4">JCM 18077</strain>
    </source>
</reference>
<organism evidence="3 4">
    <name type="scientific">Gordonia alkaliphila</name>
    <dbReference type="NCBI Taxonomy" id="1053547"/>
    <lineage>
        <taxon>Bacteria</taxon>
        <taxon>Bacillati</taxon>
        <taxon>Actinomycetota</taxon>
        <taxon>Actinomycetes</taxon>
        <taxon>Mycobacteriales</taxon>
        <taxon>Gordoniaceae</taxon>
        <taxon>Gordonia</taxon>
    </lineage>
</organism>
<protein>
    <recommendedName>
        <fullName evidence="2">RNA-binding S4 domain-containing protein</fullName>
    </recommendedName>
</protein>
<dbReference type="InterPro" id="IPR002942">
    <property type="entry name" value="S4_RNA-bd"/>
</dbReference>
<dbReference type="EMBL" id="BAABIE010000004">
    <property type="protein sequence ID" value="GAA4743966.1"/>
    <property type="molecule type" value="Genomic_DNA"/>
</dbReference>
<feature type="domain" description="RNA-binding S4" evidence="2">
    <location>
        <begin position="3"/>
        <end position="64"/>
    </location>
</feature>
<dbReference type="InterPro" id="IPR024520">
    <property type="entry name" value="DUF3558"/>
</dbReference>
<dbReference type="InterPro" id="IPR036986">
    <property type="entry name" value="S4_RNA-bd_sf"/>
</dbReference>